<gene>
    <name evidence="4" type="ORF">NCTC10797_04241</name>
</gene>
<feature type="domain" description="Carrier" evidence="3">
    <location>
        <begin position="11"/>
        <end position="86"/>
    </location>
</feature>
<keyword evidence="2" id="KW-0597">Phosphoprotein</keyword>
<dbReference type="Pfam" id="PF00550">
    <property type="entry name" value="PP-binding"/>
    <property type="match status" value="1"/>
</dbReference>
<dbReference type="RefSeq" id="WP_130918304.1">
    <property type="nucleotide sequence ID" value="NZ_JADLPI010000001.1"/>
</dbReference>
<dbReference type="SUPFAM" id="SSF47336">
    <property type="entry name" value="ACP-like"/>
    <property type="match status" value="1"/>
</dbReference>
<name>A0A4U8W732_9NOCA</name>
<evidence type="ECO:0000313" key="5">
    <source>
        <dbReference type="Proteomes" id="UP000290439"/>
    </source>
</evidence>
<sequence>MGANQLGGQALTRRARTDAAVAAVAAILAVDASTISTSACFADLGLGSAQLARLTAHLEDAFGVEVPITALYDHPDIEQLVDSLMR</sequence>
<dbReference type="Gene3D" id="1.10.1200.10">
    <property type="entry name" value="ACP-like"/>
    <property type="match status" value="1"/>
</dbReference>
<dbReference type="Proteomes" id="UP000290439">
    <property type="component" value="Chromosome"/>
</dbReference>
<evidence type="ECO:0000256" key="2">
    <source>
        <dbReference type="ARBA" id="ARBA00022553"/>
    </source>
</evidence>
<evidence type="ECO:0000313" key="4">
    <source>
        <dbReference type="EMBL" id="VFB00445.1"/>
    </source>
</evidence>
<dbReference type="InterPro" id="IPR020806">
    <property type="entry name" value="PKS_PP-bd"/>
</dbReference>
<dbReference type="EMBL" id="LR215973">
    <property type="protein sequence ID" value="VFB00445.1"/>
    <property type="molecule type" value="Genomic_DNA"/>
</dbReference>
<dbReference type="GO" id="GO:0031177">
    <property type="term" value="F:phosphopantetheine binding"/>
    <property type="evidence" value="ECO:0007669"/>
    <property type="project" value="InterPro"/>
</dbReference>
<dbReference type="InterPro" id="IPR036736">
    <property type="entry name" value="ACP-like_sf"/>
</dbReference>
<dbReference type="InterPro" id="IPR009081">
    <property type="entry name" value="PP-bd_ACP"/>
</dbReference>
<protein>
    <submittedName>
        <fullName evidence="4">Acyl carrier protein</fullName>
    </submittedName>
</protein>
<dbReference type="SMART" id="SM01294">
    <property type="entry name" value="PKS_PP_betabranch"/>
    <property type="match status" value="1"/>
</dbReference>
<evidence type="ECO:0000256" key="1">
    <source>
        <dbReference type="ARBA" id="ARBA00022450"/>
    </source>
</evidence>
<dbReference type="SMART" id="SM00823">
    <property type="entry name" value="PKS_PP"/>
    <property type="match status" value="1"/>
</dbReference>
<dbReference type="AlphaFoldDB" id="A0A4U8W732"/>
<organism evidence="4 5">
    <name type="scientific">Nocardia cyriacigeorgica</name>
    <dbReference type="NCBI Taxonomy" id="135487"/>
    <lineage>
        <taxon>Bacteria</taxon>
        <taxon>Bacillati</taxon>
        <taxon>Actinomycetota</taxon>
        <taxon>Actinomycetes</taxon>
        <taxon>Mycobacteriales</taxon>
        <taxon>Nocardiaceae</taxon>
        <taxon>Nocardia</taxon>
    </lineage>
</organism>
<reference evidence="4 5" key="1">
    <citation type="submission" date="2019-02" db="EMBL/GenBank/DDBJ databases">
        <authorList>
            <consortium name="Pathogen Informatics"/>
        </authorList>
    </citation>
    <scope>NUCLEOTIDE SEQUENCE [LARGE SCALE GENOMIC DNA]</scope>
    <source>
        <strain evidence="4 5">3012STDY6756504</strain>
    </source>
</reference>
<evidence type="ECO:0000259" key="3">
    <source>
        <dbReference type="PROSITE" id="PS50075"/>
    </source>
</evidence>
<dbReference type="PROSITE" id="PS50075">
    <property type="entry name" value="CARRIER"/>
    <property type="match status" value="1"/>
</dbReference>
<proteinExistence type="predicted"/>
<accession>A0A4U8W732</accession>
<keyword evidence="1" id="KW-0596">Phosphopantetheine</keyword>